<feature type="signal peptide" evidence="9">
    <location>
        <begin position="1"/>
        <end position="23"/>
    </location>
</feature>
<evidence type="ECO:0000256" key="5">
    <source>
        <dbReference type="ARBA" id="ARBA00023055"/>
    </source>
</evidence>
<dbReference type="InterPro" id="IPR015255">
    <property type="entry name" value="Vitellinogen_open_b-sht"/>
</dbReference>
<feature type="domain" description="VWFD" evidence="11">
    <location>
        <begin position="2830"/>
        <end position="2994"/>
    </location>
</feature>
<comment type="caution">
    <text evidence="7">Lacks conserved residue(s) required for the propagation of feature annotation.</text>
</comment>
<accession>A0AAN9VDS9</accession>
<dbReference type="GO" id="GO:0005576">
    <property type="term" value="C:extracellular region"/>
    <property type="evidence" value="ECO:0007669"/>
    <property type="project" value="UniProtKB-SubCell"/>
</dbReference>
<dbReference type="SMART" id="SM00638">
    <property type="entry name" value="LPD_N"/>
    <property type="match status" value="1"/>
</dbReference>
<dbReference type="GO" id="GO:0005319">
    <property type="term" value="F:lipid transporter activity"/>
    <property type="evidence" value="ECO:0007669"/>
    <property type="project" value="InterPro"/>
</dbReference>
<evidence type="ECO:0000259" key="10">
    <source>
        <dbReference type="PROSITE" id="PS51211"/>
    </source>
</evidence>
<dbReference type="SUPFAM" id="SSF48371">
    <property type="entry name" value="ARM repeat"/>
    <property type="match status" value="1"/>
</dbReference>
<dbReference type="Pfam" id="PF09172">
    <property type="entry name" value="Vit_open_b-sht"/>
    <property type="match status" value="1"/>
</dbReference>
<dbReference type="InterPro" id="IPR001747">
    <property type="entry name" value="Vitellogenin_N"/>
</dbReference>
<evidence type="ECO:0000313" key="12">
    <source>
        <dbReference type="EMBL" id="KAK7794405.1"/>
    </source>
</evidence>
<dbReference type="InterPro" id="IPR015819">
    <property type="entry name" value="Lipid_transp_b-sht_shell"/>
</dbReference>
<evidence type="ECO:0000256" key="2">
    <source>
        <dbReference type="ARBA" id="ARBA00022448"/>
    </source>
</evidence>
<dbReference type="SUPFAM" id="SSF48431">
    <property type="entry name" value="Lipovitellin-phosvitin complex, superhelical domain"/>
    <property type="match status" value="1"/>
</dbReference>
<feature type="disulfide bond" evidence="7">
    <location>
        <begin position="441"/>
        <end position="446"/>
    </location>
</feature>
<feature type="coiled-coil region" evidence="8">
    <location>
        <begin position="2508"/>
        <end position="2573"/>
    </location>
</feature>
<evidence type="ECO:0000256" key="3">
    <source>
        <dbReference type="ARBA" id="ARBA00022525"/>
    </source>
</evidence>
<dbReference type="PROSITE" id="PS51211">
    <property type="entry name" value="VITELLOGENIN"/>
    <property type="match status" value="1"/>
</dbReference>
<dbReference type="PANTHER" id="PTHR23345">
    <property type="entry name" value="VITELLOGENIN-RELATED"/>
    <property type="match status" value="1"/>
</dbReference>
<dbReference type="PROSITE" id="PS51233">
    <property type="entry name" value="VWFD"/>
    <property type="match status" value="1"/>
</dbReference>
<keyword evidence="5" id="KW-0445">Lipid transport</keyword>
<name>A0AAN9VDS9_9ORTH</name>
<dbReference type="InterPro" id="IPR015816">
    <property type="entry name" value="Vitellinogen_b-sht_N"/>
</dbReference>
<gene>
    <name evidence="12" type="ORF">R5R35_011682</name>
</gene>
<dbReference type="Pfam" id="PF06448">
    <property type="entry name" value="DUF1081"/>
    <property type="match status" value="1"/>
</dbReference>
<evidence type="ECO:0000256" key="9">
    <source>
        <dbReference type="SAM" id="SignalP"/>
    </source>
</evidence>
<dbReference type="InterPro" id="IPR050733">
    <property type="entry name" value="Vitellogenin/Apolipophorin"/>
</dbReference>
<evidence type="ECO:0000256" key="4">
    <source>
        <dbReference type="ARBA" id="ARBA00022729"/>
    </source>
</evidence>
<keyword evidence="4 9" id="KW-0732">Signal</keyword>
<evidence type="ECO:0000256" key="7">
    <source>
        <dbReference type="PROSITE-ProRule" id="PRU00557"/>
    </source>
</evidence>
<dbReference type="Gene3D" id="2.20.80.10">
    <property type="entry name" value="Lipovitellin-phosvitin complex, chain A, domain 4"/>
    <property type="match status" value="1"/>
</dbReference>
<keyword evidence="6" id="KW-0325">Glycoprotein</keyword>
<dbReference type="PANTHER" id="PTHR23345:SF36">
    <property type="entry name" value="APOLIPOPHORINS"/>
    <property type="match status" value="1"/>
</dbReference>
<protein>
    <recommendedName>
        <fullName evidence="14">Apolipophorin</fullName>
    </recommendedName>
</protein>
<keyword evidence="8" id="KW-0175">Coiled coil</keyword>
<dbReference type="SMART" id="SM00216">
    <property type="entry name" value="VWD"/>
    <property type="match status" value="1"/>
</dbReference>
<sequence length="3401" mass="374600">MGTHLWSAGLWLVLLAAVGTHSAAGPGACPRSCPKTSSVFSYQDGKKYTYSLEGTTVTTLPGTQGDVSTVHLKAIVEVGVKSTCSHVVRIKNLQIIGPDEKKHTVKELEGSPIIANFQGGLINSQICTAPGESQAALNIKRAVLSLLQSSAPSGSGSTNIREVDIFGICPTDISFSRSGETITIKKARNLNRCSHREDIKQEFLSTPFVGNADLQSVPLLESTQHVEQTVKKGVIVNVVSEETYLFRPFAKQSAGARTTVRTQLTLTGEKAQALTAPETVNVPRSIIFEDDTHQSSQKSNKQSIIAALQAARDSMPDVAGVDSARKFQALVGVLRHSSKDDILSVYGEVKAGAGFSNKQAARKVLLDALFRAGTGDSIGVAVELIRNNEISGEYTKLWYSAFAFVRHASLSSVSAVSSLLDEQNLPREALLGIGSLAGRYCHEHTCENVQQVNELISKLAKRLTIKITSRDDENKVIAALKALHNIHHLNNAVAETLQKLASDHSVPIRVRVAALETYQSDACRPKLKKSALEILNNRDEDSEVRIKAYLVLVECPCGTVANNLKELLENEPVNQVGAYIVSHLRNLRASANPSKSDAKSHLGLLRARKHYPEDIRKFSRNYELSYILDALNIGTSIESDVIFSQDSYVPRSVFLNLTTNLFGHSYNILELGTRVENADRLLESILGPKGYLKTHAPNEIVENIQRIVSKYVQVIKDRAQTLGRHKRSINKEDLDRIRNEVVKSLPPSLGNELLVDLSLKIFGSEILWLSNCDQIKDISPEKIISKIFDALENSIEKAKKFDHHVKQHWTFLDTELTYPTGAGLPLRLISSGSTAVHLKLAGQIDIHSLIHDYKNALFQLEIIPSAAVEVTGELLIDAFVVESGLKVAYTLHTATGSNIAVKILEGTGVDVSFGLPLKKQDILTLKTEVLKTVQETGHAVVDIPLIFTGTKKEFHGCFDQIKEITGLVVCGDVLVPFDSVRSSSAFYPLNGPSLLSVRVESPDVDSYHVKAYLDNKDPSKRTLELLLETPNSKVQRRLALLVEGKTEPNKELKISVTSPWKSFALQGILIDTSAEQSITAKLTSDDILYSIKAGVKVSGDESHQTYTPILEYKYPEQKSGVKKGGKTSQIYNVLGSVTVDRSGESRKYTFNKVALRTPYGQYELDGSFTKDTNLYATDAKISWDNKYIIVKNKLQKLGDHQYEASVDVIPSVQKDLSIGVRWKYERKPDELRNDLVIIHGQDLRNDQTRITLSQYFHYRIESPTNFDISTRNSLTYPILNIHAQVDGAATPKSIDYNLKASYDMYKVGSELHAKTGIKNPGDYDIKFIAEVQNNTLNIASSRDIVDVGKSKFVNVFELVPVTRYELVADVTHVYQTNNINLQSDALLKISGKPDVYKVDVGLIFNSATSNLIFDSHAKILIGSDKLLDASALHKRENDYPTGQNKLYIKNYLDASSSYNFNNAGGKATLSIDIPKIQRKIEGNVILTIEGTVYTADGNLQWHAGVDPSQQLAIHSVNDIRQDSIESKNTLTILDQKTILNLKGALTGKLSDGHLIINSDLILPNSRQITVKLDRVLQIRDISEGRVEFVLVDTPSKGSQPRRLVLSGGASNVNPKLVSFEGDGNLEYFTPEGKNLKVNVKADSKAQDEHRNIGGELHVGGSLIPKSLEIKSSGDISKDVISYKASGALGSDIKGSTEGSIHTGIGGKSPVEIDSTIEVILPNENVKQFKLHNKLSVSVKKDSPCEVISNNIISWNNDHTLKLDGQFTADAHSGQGSAKVVITPPNEQSRSVALTWLVPTATSGTEIKRSGSATFHWDGDKEAKFIGEVVLSKGDDKSFKAKFTADTPYEKVKHLDLTVNSKLTDDNVETNGVLNVNDKKVTLDSKVGVHGTLPLIDITVVYPEGTSKLYVNFDTLTREQIKGQIINQCTLFGGWDINANIDATLSIESPKLRLDLHAPRFKIDKWHIEADQRAVKGAKRIVFSIKSHDKTVVAGSTTLRHKQDANSETYDGAGTIEVGDQGPKRFNFRLDRVQLTQDANHETGLEYKFNVDAGENSLRSALKSSNREASYSVKYCAKDLCSNAEASTKIVTGGLNEISHDAVFVIDLKNLEVPVGISIREHTERRGWSLNHEADIQLQHGSHRTAYNVRAIVSDNGLVANVTLPKRVLSLEALSSVKLESSVGEQELTLQLWWDRVNKPSLRTVASVAFSQKNDKNGFQLSSHARFNNPSLERELSVKGYLLTSGLNKLFDASLELDVFKKANQKILITSDAGLNKIADGYNLTSTLEVKSKGQNIDLSAHETYVVTTSQFYYYLIGTSKIGKNAPKEIVFNADITKEKFYLSFKVPNGEVILIDGKAHIGSSLPADATIDIGVIGLQPVVIHTTAQKRGIIAVTTTISRKGAPNKKLIISGGIENGVYLRAEVIKQSENKELAHIVVSGKEKDFLKTDFSYSTENIKHFSQEILHELEEAVKKGRDFANSYSNEISNECIAIIEILKKSQPNVPRLLEVAEQELKSIRIELENDEVLKSVTQNLKDALGGLLPSSKALEDAIKEISAALQTLLKNLQNFQVEIIESLKKLAPTISELWTALVNLSAKFLENLLQEISKILNSLADLLKKYEPEIKKLINTFSELFHDVTQAASSTLRKIADEIVDLSKIVVDGIKDLPVTSVLKEKYAEFVEIVSKLEVPTGIWNVAEEVINLVKGSVPNPEIQELITAIEAYVEKHVKKLPVDDRAELKKIYEKLVVAIKSLVNEIQRHLVAHEPGTGLITYKLPLSLTTLYQIPRLFIVHLSPLSYLASDDLPRLVDLYYAYRPSLNPLEWIPPFRATGILIHSNNFITFDNRYYTFKGSCSYVLAQDYLDGNFSLVLTLDNGKLKAITVSDNSDLVELSVDKSLKVNGAASEYPVQQGDIQAWRRYYSINIKSKAGIFVHCHTNFDICVFHVSGFYHGRTRGLLGTIDNEQYNDFSLPNGKVVEQPGDFANAWKLNGQCADTAVQTISSDSSVKECTDIFGGYTVLRACYPFADPTVFREACNSAVPQADNKLEVACTFGASYVELCQRRYNIPINLPQSCQTLSSAKCNIVGGEKIAPGEHVTVKSPQKAADIVIVVEQVLGNAEVFRELVTPLVVTVNNDLKKKGITDVNYALIGYGAPGQKWPAHLTSNGNIGFGGKNVKFLEKEPLPEVNLDKDHWVQWLKVKIEYLSQRIHQSEAYIEAVNYPFRAGAAKLILGVTASSCPDTSGFLSQIRQKLARRTFTRLGLNIHQIMPIEDLRITGKDQAKVNSIVGFDSTAVYTLDKKKSEGDAALRNALEYKSNICADVLQAANGVAYNSLNFLKAKGAEKKQFVNAVSSRITAALTGFEQTEECLCYLDDGVHPETLCHVTDRTPVARKAGGGVKG</sequence>
<evidence type="ECO:0000259" key="11">
    <source>
        <dbReference type="PROSITE" id="PS51233"/>
    </source>
</evidence>
<dbReference type="InterPro" id="IPR016024">
    <property type="entry name" value="ARM-type_fold"/>
</dbReference>
<dbReference type="InterPro" id="IPR009454">
    <property type="entry name" value="Lipid_transpt_open_b-sht"/>
</dbReference>
<reference evidence="12 13" key="1">
    <citation type="submission" date="2024-03" db="EMBL/GenBank/DDBJ databases">
        <title>The genome assembly and annotation of the cricket Gryllus longicercus Weissman &amp; Gray.</title>
        <authorList>
            <person name="Szrajer S."/>
            <person name="Gray D."/>
            <person name="Ylla G."/>
        </authorList>
    </citation>
    <scope>NUCLEOTIDE SEQUENCE [LARGE SCALE GENOMIC DNA]</scope>
    <source>
        <strain evidence="12">DAG 2021-001</strain>
        <tissue evidence="12">Whole body minus gut</tissue>
    </source>
</reference>
<dbReference type="EMBL" id="JAZDUA010000335">
    <property type="protein sequence ID" value="KAK7794405.1"/>
    <property type="molecule type" value="Genomic_DNA"/>
</dbReference>
<keyword evidence="3" id="KW-0964">Secreted</keyword>
<feature type="chain" id="PRO_5042962061" description="Apolipophorin" evidence="9">
    <location>
        <begin position="24"/>
        <end position="3401"/>
    </location>
</feature>
<proteinExistence type="predicted"/>
<feature type="domain" description="Vitellogenin" evidence="10">
    <location>
        <begin position="42"/>
        <end position="653"/>
    </location>
</feature>
<dbReference type="Gene3D" id="1.25.10.20">
    <property type="entry name" value="Vitellinogen, superhelical"/>
    <property type="match status" value="1"/>
</dbReference>
<comment type="caution">
    <text evidence="12">The sequence shown here is derived from an EMBL/GenBank/DDBJ whole genome shotgun (WGS) entry which is preliminary data.</text>
</comment>
<dbReference type="Gene3D" id="2.20.50.20">
    <property type="entry name" value="Lipovitellin. Chain A, domain 3"/>
    <property type="match status" value="1"/>
</dbReference>
<evidence type="ECO:0000256" key="8">
    <source>
        <dbReference type="SAM" id="Coils"/>
    </source>
</evidence>
<dbReference type="Gene3D" id="2.30.230.10">
    <property type="entry name" value="Lipovitellin, beta-sheet shell regions, chain A"/>
    <property type="match status" value="1"/>
</dbReference>
<dbReference type="SMART" id="SM01169">
    <property type="entry name" value="DUF1943"/>
    <property type="match status" value="1"/>
</dbReference>
<comment type="subcellular location">
    <subcellularLocation>
        <location evidence="1">Secreted</location>
    </subcellularLocation>
</comment>
<dbReference type="Proteomes" id="UP001378592">
    <property type="component" value="Unassembled WGS sequence"/>
</dbReference>
<keyword evidence="2" id="KW-0813">Transport</keyword>
<dbReference type="Pfam" id="PF01347">
    <property type="entry name" value="Vitellogenin_N"/>
    <property type="match status" value="1"/>
</dbReference>
<dbReference type="Pfam" id="PF00094">
    <property type="entry name" value="VWD"/>
    <property type="match status" value="1"/>
</dbReference>
<keyword evidence="13" id="KW-1185">Reference proteome</keyword>
<evidence type="ECO:0000256" key="6">
    <source>
        <dbReference type="ARBA" id="ARBA00023180"/>
    </source>
</evidence>
<keyword evidence="7" id="KW-1015">Disulfide bond</keyword>
<dbReference type="SUPFAM" id="SSF56968">
    <property type="entry name" value="Lipovitellin-phosvitin complex, beta-sheet shell regions"/>
    <property type="match status" value="2"/>
</dbReference>
<dbReference type="InterPro" id="IPR011030">
    <property type="entry name" value="Lipovitellin_superhlx_dom"/>
</dbReference>
<evidence type="ECO:0000313" key="13">
    <source>
        <dbReference type="Proteomes" id="UP001378592"/>
    </source>
</evidence>
<evidence type="ECO:0008006" key="14">
    <source>
        <dbReference type="Google" id="ProtNLM"/>
    </source>
</evidence>
<dbReference type="InterPro" id="IPR015817">
    <property type="entry name" value="Vitellinogen_open_b-sht_sub1"/>
</dbReference>
<dbReference type="InterPro" id="IPR001846">
    <property type="entry name" value="VWF_type-D"/>
</dbReference>
<evidence type="ECO:0000256" key="1">
    <source>
        <dbReference type="ARBA" id="ARBA00004613"/>
    </source>
</evidence>
<organism evidence="12 13">
    <name type="scientific">Gryllus longicercus</name>
    <dbReference type="NCBI Taxonomy" id="2509291"/>
    <lineage>
        <taxon>Eukaryota</taxon>
        <taxon>Metazoa</taxon>
        <taxon>Ecdysozoa</taxon>
        <taxon>Arthropoda</taxon>
        <taxon>Hexapoda</taxon>
        <taxon>Insecta</taxon>
        <taxon>Pterygota</taxon>
        <taxon>Neoptera</taxon>
        <taxon>Polyneoptera</taxon>
        <taxon>Orthoptera</taxon>
        <taxon>Ensifera</taxon>
        <taxon>Gryllidea</taxon>
        <taxon>Grylloidea</taxon>
        <taxon>Gryllidae</taxon>
        <taxon>Gryllinae</taxon>
        <taxon>Gryllus</taxon>
    </lineage>
</organism>